<dbReference type="PROSITE" id="PS00211">
    <property type="entry name" value="ABC_TRANSPORTER_1"/>
    <property type="match status" value="1"/>
</dbReference>
<reference evidence="7" key="1">
    <citation type="submission" date="2020-08" db="EMBL/GenBank/DDBJ databases">
        <title>Genome public.</title>
        <authorList>
            <person name="Liu C."/>
            <person name="Sun Q."/>
        </authorList>
    </citation>
    <scope>NUCLEOTIDE SEQUENCE</scope>
    <source>
        <strain evidence="7">BX1005</strain>
    </source>
</reference>
<keyword evidence="4 7" id="KW-0067">ATP-binding</keyword>
<evidence type="ECO:0000256" key="5">
    <source>
        <dbReference type="SAM" id="MobiDB-lite"/>
    </source>
</evidence>
<keyword evidence="3" id="KW-0547">Nucleotide-binding</keyword>
<dbReference type="GO" id="GO:0016887">
    <property type="term" value="F:ATP hydrolysis activity"/>
    <property type="evidence" value="ECO:0007669"/>
    <property type="project" value="InterPro"/>
</dbReference>
<protein>
    <submittedName>
        <fullName evidence="7">Metal ABC transporter ATP-binding protein</fullName>
    </submittedName>
</protein>
<dbReference type="Proteomes" id="UP000606720">
    <property type="component" value="Unassembled WGS sequence"/>
</dbReference>
<feature type="domain" description="ABC transporter" evidence="6">
    <location>
        <begin position="13"/>
        <end position="245"/>
    </location>
</feature>
<evidence type="ECO:0000256" key="2">
    <source>
        <dbReference type="ARBA" id="ARBA00022448"/>
    </source>
</evidence>
<proteinExistence type="inferred from homology"/>
<evidence type="ECO:0000313" key="7">
    <source>
        <dbReference type="EMBL" id="MBC5714701.1"/>
    </source>
</evidence>
<dbReference type="InterPro" id="IPR003439">
    <property type="entry name" value="ABC_transporter-like_ATP-bd"/>
</dbReference>
<keyword evidence="8" id="KW-1185">Reference proteome</keyword>
<dbReference type="SUPFAM" id="SSF52540">
    <property type="entry name" value="P-loop containing nucleoside triphosphate hydrolases"/>
    <property type="match status" value="1"/>
</dbReference>
<evidence type="ECO:0000259" key="6">
    <source>
        <dbReference type="PROSITE" id="PS50893"/>
    </source>
</evidence>
<dbReference type="PANTHER" id="PTHR42734">
    <property type="entry name" value="METAL TRANSPORT SYSTEM ATP-BINDING PROTEIN TM_0124-RELATED"/>
    <property type="match status" value="1"/>
</dbReference>
<accession>A0A923LR16</accession>
<evidence type="ECO:0000256" key="1">
    <source>
        <dbReference type="ARBA" id="ARBA00005417"/>
    </source>
</evidence>
<dbReference type="GO" id="GO:0005524">
    <property type="term" value="F:ATP binding"/>
    <property type="evidence" value="ECO:0007669"/>
    <property type="project" value="UniProtKB-KW"/>
</dbReference>
<comment type="similarity">
    <text evidence="1">Belongs to the ABC transporter superfamily.</text>
</comment>
<dbReference type="Gene3D" id="3.40.50.300">
    <property type="entry name" value="P-loop containing nucleotide triphosphate hydrolases"/>
    <property type="match status" value="1"/>
</dbReference>
<dbReference type="AlphaFoldDB" id="A0A923LR16"/>
<dbReference type="SMART" id="SM00382">
    <property type="entry name" value="AAA"/>
    <property type="match status" value="1"/>
</dbReference>
<evidence type="ECO:0000256" key="4">
    <source>
        <dbReference type="ARBA" id="ARBA00022840"/>
    </source>
</evidence>
<evidence type="ECO:0000256" key="3">
    <source>
        <dbReference type="ARBA" id="ARBA00022741"/>
    </source>
</evidence>
<name>A0A923LR16_9FIRM</name>
<keyword evidence="2" id="KW-0813">Transport</keyword>
<dbReference type="EMBL" id="JACOPH010000009">
    <property type="protein sequence ID" value="MBC5714701.1"/>
    <property type="molecule type" value="Genomic_DNA"/>
</dbReference>
<feature type="region of interest" description="Disordered" evidence="5">
    <location>
        <begin position="253"/>
        <end position="272"/>
    </location>
</feature>
<dbReference type="InterPro" id="IPR027417">
    <property type="entry name" value="P-loop_NTPase"/>
</dbReference>
<dbReference type="Pfam" id="PF00005">
    <property type="entry name" value="ABC_tran"/>
    <property type="match status" value="1"/>
</dbReference>
<gene>
    <name evidence="7" type="ORF">H8S17_10915</name>
</gene>
<dbReference type="PANTHER" id="PTHR42734:SF17">
    <property type="entry name" value="METAL TRANSPORT SYSTEM ATP-BINDING PROTEIN TM_0124-RELATED"/>
    <property type="match status" value="1"/>
</dbReference>
<dbReference type="InterPro" id="IPR017871">
    <property type="entry name" value="ABC_transporter-like_CS"/>
</dbReference>
<dbReference type="RefSeq" id="WP_186867335.1">
    <property type="nucleotide sequence ID" value="NZ_JACOPH010000009.1"/>
</dbReference>
<comment type="caution">
    <text evidence="7">The sequence shown here is derived from an EMBL/GenBank/DDBJ whole genome shotgun (WGS) entry which is preliminary data.</text>
</comment>
<sequence length="272" mass="30932">MKKIIQPCGLHCIKVNHLGVRFGEQVILEDINLHIHCGSLNAIIGKNGAGKSTLIKAILNDIPHEGDIEFKDRENGRIQKLKIGYVPQSINIEKNTPVSVYDLIASYQFRFPVFLKKSKKIEEKIKQALEVFEAEDLIDKQVCNLSGGQLQRVLLAMAVMDEPNLLLLDEPVSGVDQNGMELFYRNMQYLKENFDLSIILISHDLDYVAKYADKVILLDKSILREGTPKEVFQSEEFKQIFGAEELPDYVRREKKDRSSQIASKLEGGSLWD</sequence>
<evidence type="ECO:0000313" key="8">
    <source>
        <dbReference type="Proteomes" id="UP000606720"/>
    </source>
</evidence>
<dbReference type="InterPro" id="IPR050153">
    <property type="entry name" value="Metal_Ion_Import_ABC"/>
</dbReference>
<organism evidence="7 8">
    <name type="scientific">Roseburia zhanii</name>
    <dbReference type="NCBI Taxonomy" id="2763064"/>
    <lineage>
        <taxon>Bacteria</taxon>
        <taxon>Bacillati</taxon>
        <taxon>Bacillota</taxon>
        <taxon>Clostridia</taxon>
        <taxon>Lachnospirales</taxon>
        <taxon>Lachnospiraceae</taxon>
        <taxon>Roseburia</taxon>
    </lineage>
</organism>
<dbReference type="InterPro" id="IPR003593">
    <property type="entry name" value="AAA+_ATPase"/>
</dbReference>
<dbReference type="PROSITE" id="PS50893">
    <property type="entry name" value="ABC_TRANSPORTER_2"/>
    <property type="match status" value="1"/>
</dbReference>